<dbReference type="EMBL" id="JQED01000024">
    <property type="protein sequence ID" value="KGJ92039.1"/>
    <property type="molecule type" value="Genomic_DNA"/>
</dbReference>
<sequence>MTITYIKATAATLANNSKTITVTGEHVDFSKANDYLVALDNGLYVLPVASGTAPDENGDSTLTLVETWAGATLSNKGLFIFPTFAKIYESVQAMTSLNDVTRGILTKLKDLLTATTPTLDIAVGQTTSIETVPYGYLTNQVTALISQLNGLTGSVQAMTKSELLTLAAQNVLSGFAEWGKSQQHNPIASVNEGMWAAYTSPNTIRMGRSFEDKSGVSISDYPIVMANGVEHHINLVGQGCDPIYNNIVINFPPAPDGLDKSDGTGRFVDLAAAIVAGGTSLSASILSRKDFAFIEPFHEKISDKDIVYPLGNVQYGKSTWKGVALSNTRVDQRYSALGEWDAVTRGHGVTWSTLTDEQKALFVQDHKNKIYSDDGELVQARYRIRVVAGLGDAWQSVGIEATNTPVRYSPSKRVKPQGKQVSILGGDLSDYGYLAGERHYGWFVGKGSSERKYTTEKQGSILGLYSALSTNSAGTSLGALNGDDFYGHNGECHLIPIALVQRRNQGGYHKHLNKFGTKPYRFSSVNPSFTGGWHVAGVNMQSTSDCFDLKNQVDASAGDFGPSDYGGNVGTSSGRKDGKFYDAIDSSDVFDLRMSSRKQPVEELHYNYKRKAISGELRGFEGVPFTRFYITSLDDTGTGSKISIAGSGIASKYSPNTTVYLLRGNVIEPYTTSDSVSGDDAFYVTVNVTAREEITGVVLIEKQIHQQASPTWTNIIGEISHIVALFTTSDSKFYGAEGLEGEWIPVISDGTYHSFPYSRKVLSATVDNTWSDDDGVTFSTGGSTVDKLNHVYSNFTANRVRFSFYETQAHFTQNTTGITQLTDWSPVYATNNNADAILTSSLSSQIATGTDPSEELAITKTASDVISHTPETLTPVVKYSTAIGVKDSVAYLLFNCDDAGVIDGSNIRATALPYFINEL</sequence>
<dbReference type="Proteomes" id="UP000029843">
    <property type="component" value="Unassembled WGS sequence"/>
</dbReference>
<dbReference type="PATRIC" id="fig|28229.4.peg.2193"/>
<evidence type="ECO:0000313" key="2">
    <source>
        <dbReference type="Proteomes" id="UP000029843"/>
    </source>
</evidence>
<dbReference type="OrthoDB" id="6277575at2"/>
<accession>A0A099KMS1</accession>
<proteinExistence type="predicted"/>
<evidence type="ECO:0000313" key="1">
    <source>
        <dbReference type="EMBL" id="KGJ92039.1"/>
    </source>
</evidence>
<protein>
    <submittedName>
        <fullName evidence="1">Uncharacterized protein</fullName>
    </submittedName>
</protein>
<dbReference type="RefSeq" id="WP_033093897.1">
    <property type="nucleotide sequence ID" value="NZ_JQED01000024.1"/>
</dbReference>
<reference evidence="1 2" key="1">
    <citation type="submission" date="2014-08" db="EMBL/GenBank/DDBJ databases">
        <title>Genomic and Phenotypic Diversity of Colwellia psychrerythraea strains from Disparate Marine Basins.</title>
        <authorList>
            <person name="Techtmann S.M."/>
            <person name="Stelling S.C."/>
            <person name="Utturkar S.M."/>
            <person name="Alshibli N."/>
            <person name="Harris A."/>
            <person name="Brown S.D."/>
            <person name="Hazen T.C."/>
        </authorList>
    </citation>
    <scope>NUCLEOTIDE SEQUENCE [LARGE SCALE GENOMIC DNA]</scope>
    <source>
        <strain evidence="1 2">ND2E</strain>
    </source>
</reference>
<organism evidence="1 2">
    <name type="scientific">Colwellia psychrerythraea</name>
    <name type="common">Vibrio psychroerythus</name>
    <dbReference type="NCBI Taxonomy" id="28229"/>
    <lineage>
        <taxon>Bacteria</taxon>
        <taxon>Pseudomonadati</taxon>
        <taxon>Pseudomonadota</taxon>
        <taxon>Gammaproteobacteria</taxon>
        <taxon>Alteromonadales</taxon>
        <taxon>Colwelliaceae</taxon>
        <taxon>Colwellia</taxon>
    </lineage>
</organism>
<dbReference type="AlphaFoldDB" id="A0A099KMS1"/>
<comment type="caution">
    <text evidence="1">The sequence shown here is derived from an EMBL/GenBank/DDBJ whole genome shotgun (WGS) entry which is preliminary data.</text>
</comment>
<gene>
    <name evidence="1" type="ORF">ND2E_3147</name>
</gene>
<name>A0A099KMS1_COLPS</name>